<gene>
    <name evidence="4" type="ORF">DF223_02925</name>
</gene>
<feature type="transmembrane region" description="Helical" evidence="1">
    <location>
        <begin position="232"/>
        <end position="257"/>
    </location>
</feature>
<reference evidence="5" key="1">
    <citation type="submission" date="2018-04" db="EMBL/GenBank/DDBJ databases">
        <authorList>
            <person name="Liu S."/>
            <person name="Wang Z."/>
            <person name="Li J."/>
        </authorList>
    </citation>
    <scope>NUCLEOTIDE SEQUENCE [LARGE SCALE GENOMIC DNA]</scope>
    <source>
        <strain evidence="5">622</strain>
    </source>
</reference>
<dbReference type="InterPro" id="IPR012429">
    <property type="entry name" value="HGSNAT_cat"/>
</dbReference>
<organism evidence="4 5">
    <name type="scientific">Mycetocola zhujimingii</name>
    <dbReference type="NCBI Taxonomy" id="2079792"/>
    <lineage>
        <taxon>Bacteria</taxon>
        <taxon>Bacillati</taxon>
        <taxon>Actinomycetota</taxon>
        <taxon>Actinomycetes</taxon>
        <taxon>Micrococcales</taxon>
        <taxon>Microbacteriaceae</taxon>
        <taxon>Mycetocola</taxon>
    </lineage>
</organism>
<evidence type="ECO:0008006" key="6">
    <source>
        <dbReference type="Google" id="ProtNLM"/>
    </source>
</evidence>
<feature type="transmembrane region" description="Helical" evidence="1">
    <location>
        <begin position="264"/>
        <end position="290"/>
    </location>
</feature>
<evidence type="ECO:0000259" key="3">
    <source>
        <dbReference type="Pfam" id="PF07786"/>
    </source>
</evidence>
<feature type="domain" description="DUF418" evidence="2">
    <location>
        <begin position="221"/>
        <end position="332"/>
    </location>
</feature>
<dbReference type="AlphaFoldDB" id="A0A2U1THJ5"/>
<dbReference type="Proteomes" id="UP000244962">
    <property type="component" value="Unassembled WGS sequence"/>
</dbReference>
<dbReference type="Pfam" id="PF04235">
    <property type="entry name" value="DUF418"/>
    <property type="match status" value="1"/>
</dbReference>
<keyword evidence="1" id="KW-0472">Membrane</keyword>
<feature type="transmembrane region" description="Helical" evidence="1">
    <location>
        <begin position="198"/>
        <end position="220"/>
    </location>
</feature>
<feature type="transmembrane region" description="Helical" evidence="1">
    <location>
        <begin position="79"/>
        <end position="98"/>
    </location>
</feature>
<keyword evidence="1" id="KW-0812">Transmembrane</keyword>
<evidence type="ECO:0000256" key="1">
    <source>
        <dbReference type="SAM" id="Phobius"/>
    </source>
</evidence>
<feature type="domain" description="Heparan-alpha-glucosaminide N-acetyltransferase catalytic" evidence="3">
    <location>
        <begin position="14"/>
        <end position="192"/>
    </location>
</feature>
<feature type="transmembrane region" description="Helical" evidence="1">
    <location>
        <begin position="131"/>
        <end position="148"/>
    </location>
</feature>
<dbReference type="InterPro" id="IPR007349">
    <property type="entry name" value="DUF418"/>
</dbReference>
<feature type="transmembrane region" description="Helical" evidence="1">
    <location>
        <begin position="168"/>
        <end position="186"/>
    </location>
</feature>
<proteinExistence type="predicted"/>
<evidence type="ECO:0000259" key="2">
    <source>
        <dbReference type="Pfam" id="PF04235"/>
    </source>
</evidence>
<keyword evidence="1" id="KW-1133">Transmembrane helix</keyword>
<dbReference type="Pfam" id="PF07786">
    <property type="entry name" value="HGSNAT_cat"/>
    <property type="match status" value="1"/>
</dbReference>
<feature type="transmembrane region" description="Helical" evidence="1">
    <location>
        <begin position="302"/>
        <end position="321"/>
    </location>
</feature>
<name>A0A2U1THJ5_9MICO</name>
<evidence type="ECO:0000313" key="4">
    <source>
        <dbReference type="EMBL" id="PWC08310.1"/>
    </source>
</evidence>
<dbReference type="RefSeq" id="WP_108962097.1">
    <property type="nucleotide sequence ID" value="NZ_QEFB01000001.1"/>
</dbReference>
<comment type="caution">
    <text evidence="4">The sequence shown here is derived from an EMBL/GenBank/DDBJ whole genome shotgun (WGS) entry which is preliminary data.</text>
</comment>
<accession>A0A2U1THJ5</accession>
<feature type="transmembrane region" description="Helical" evidence="1">
    <location>
        <begin position="104"/>
        <end position="124"/>
    </location>
</feature>
<keyword evidence="5" id="KW-1185">Reference proteome</keyword>
<protein>
    <recommendedName>
        <fullName evidence="6">DUF418 domain-containing protein</fullName>
    </recommendedName>
</protein>
<evidence type="ECO:0000313" key="5">
    <source>
        <dbReference type="Proteomes" id="UP000244962"/>
    </source>
</evidence>
<sequence length="341" mass="35263">MSGDVDPDRFGSSRIVGVDIARGLAIIGMFVAHTMPNPGDRELLVDGRSSILFATLAGVSLGILSGQDSPKPRGSRSGVYRRIVIRALAILLLGVVLTSLGSEIAIILDYYAIMFLVALPVLFLPRIWLGVLLVIFAFAAPFLASIVTDDVSRSPSIAEILREYFLTGFYPVLIWLPFVFAGLIAARSGLARPRTQAIMIGCGSGAALAGYGAAAVLPGVTAAAHSGTTAEVFGSGGVALAIIGILVAATTTAPAAVRRVVRTVLAPVGAAGAMALTVYTVQILILAIAVQVRNSSGLVDYPGWPLLGGLVIGSLVGSWLWQRYLGKGPLERAIALASGSG</sequence>
<dbReference type="EMBL" id="QEFB01000001">
    <property type="protein sequence ID" value="PWC08310.1"/>
    <property type="molecule type" value="Genomic_DNA"/>
</dbReference>
<feature type="transmembrane region" description="Helical" evidence="1">
    <location>
        <begin position="12"/>
        <end position="31"/>
    </location>
</feature>